<dbReference type="AlphaFoldDB" id="A0A1L3Q1Y2"/>
<reference evidence="1 4" key="1">
    <citation type="submission" date="2016-10" db="EMBL/GenBank/DDBJ databases">
        <title>Methanohalophilus halophilus.</title>
        <authorList>
            <person name="L'haridon S."/>
        </authorList>
    </citation>
    <scope>NUCLEOTIDE SEQUENCE [LARGE SCALE GENOMIC DNA]</scope>
    <source>
        <strain evidence="1 4">Z-7982</strain>
    </source>
</reference>
<evidence type="ECO:0000313" key="1">
    <source>
        <dbReference type="EMBL" id="APH38801.1"/>
    </source>
</evidence>
<evidence type="ECO:0000313" key="3">
    <source>
        <dbReference type="EMBL" id="SDW71967.1"/>
    </source>
</evidence>
<dbReference type="InterPro" id="IPR016762">
    <property type="entry name" value="Methan_mark_17"/>
</dbReference>
<keyword evidence="4" id="KW-1185">Reference proteome</keyword>
<dbReference type="EMBL" id="CP017921">
    <property type="protein sequence ID" value="APH38801.1"/>
    <property type="molecule type" value="Genomic_DNA"/>
</dbReference>
<evidence type="ECO:0000313" key="5">
    <source>
        <dbReference type="Proteomes" id="UP000198669"/>
    </source>
</evidence>
<dbReference type="KEGG" id="mhaz:BHR79_04395"/>
<dbReference type="PIRSF" id="PIRSF019464">
    <property type="entry name" value="UCP019464"/>
    <property type="match status" value="1"/>
</dbReference>
<dbReference type="NCBIfam" id="TIGR03291">
    <property type="entry name" value="methan_mark_17"/>
    <property type="match status" value="1"/>
</dbReference>
<dbReference type="Proteomes" id="UP000198669">
    <property type="component" value="Unassembled WGS sequence"/>
</dbReference>
<dbReference type="Pfam" id="PF09886">
    <property type="entry name" value="DUF2113"/>
    <property type="match status" value="1"/>
</dbReference>
<gene>
    <name evidence="1" type="ORF">BHR79_04395</name>
    <name evidence="2" type="ORF">EFE40_08570</name>
    <name evidence="3" type="ORF">SAMN04515625_1494</name>
</gene>
<reference evidence="2 6" key="3">
    <citation type="submission" date="2018-10" db="EMBL/GenBank/DDBJ databases">
        <title>Cultivation of a novel Methanohalophilus strain from Kebrit Deep of the Red Sea and a genomic comparison of members of the genus Methanohalophilus.</title>
        <authorList>
            <person name="Guan Y."/>
            <person name="Ngugi D.K."/>
            <person name="Stingl U."/>
        </authorList>
    </citation>
    <scope>NUCLEOTIDE SEQUENCE [LARGE SCALE GENOMIC DNA]</scope>
    <source>
        <strain evidence="2 6">DSM 3094</strain>
    </source>
</reference>
<evidence type="ECO:0000313" key="2">
    <source>
        <dbReference type="EMBL" id="RNI07995.1"/>
    </source>
</evidence>
<dbReference type="RefSeq" id="WP_072561249.1">
    <property type="nucleotide sequence ID" value="NZ_CP017921.1"/>
</dbReference>
<name>A0A1L3Q1Y2_9EURY</name>
<dbReference type="OrthoDB" id="52971at2157"/>
<dbReference type="GeneID" id="30582977"/>
<sequence>MATLEKFVVETTVEEEAAPYRKIVSDVISDLGMAGRIAKIKVVIRPEDSLFQLAAVVRGVLPQVILKDFAEIQKGGSEGEILITISVEKHLPRLLQMLWDRYGRDSLEQPDRWTISLFVDNPEDEMGSLENLVVDDPRRTLKSNLADMAIRVAPEGFRVRYHSLNGNDFIFVASEDTMQKEWIDEAHAMLEELKGDDASGSST</sequence>
<dbReference type="STRING" id="2177.BHR79_04395"/>
<evidence type="ECO:0000313" key="4">
    <source>
        <dbReference type="Proteomes" id="UP000186879"/>
    </source>
</evidence>
<dbReference type="Proteomes" id="UP000267921">
    <property type="component" value="Unassembled WGS sequence"/>
</dbReference>
<evidence type="ECO:0000313" key="6">
    <source>
        <dbReference type="Proteomes" id="UP000267921"/>
    </source>
</evidence>
<dbReference type="EMBL" id="FNMU01000004">
    <property type="protein sequence ID" value="SDW71967.1"/>
    <property type="molecule type" value="Genomic_DNA"/>
</dbReference>
<protein>
    <submittedName>
        <fullName evidence="2">Methanogenesis marker 17 protein</fullName>
    </submittedName>
    <submittedName>
        <fullName evidence="3">Putative methanogenesis marker protein 17</fullName>
    </submittedName>
</protein>
<dbReference type="Proteomes" id="UP000186879">
    <property type="component" value="Chromosome"/>
</dbReference>
<organism evidence="1 4">
    <name type="scientific">Methanohalophilus halophilus</name>
    <dbReference type="NCBI Taxonomy" id="2177"/>
    <lineage>
        <taxon>Archaea</taxon>
        <taxon>Methanobacteriati</taxon>
        <taxon>Methanobacteriota</taxon>
        <taxon>Stenosarchaea group</taxon>
        <taxon>Methanomicrobia</taxon>
        <taxon>Methanosarcinales</taxon>
        <taxon>Methanosarcinaceae</taxon>
        <taxon>Methanohalophilus</taxon>
    </lineage>
</organism>
<accession>A0A1L3Q1Y2</accession>
<proteinExistence type="predicted"/>
<dbReference type="EMBL" id="RJJG01000006">
    <property type="protein sequence ID" value="RNI07995.1"/>
    <property type="molecule type" value="Genomic_DNA"/>
</dbReference>
<reference evidence="3 5" key="2">
    <citation type="submission" date="2016-10" db="EMBL/GenBank/DDBJ databases">
        <authorList>
            <person name="de Groot N.N."/>
        </authorList>
    </citation>
    <scope>NUCLEOTIDE SEQUENCE [LARGE SCALE GENOMIC DNA]</scope>
    <source>
        <strain evidence="3 5">Z-7982</strain>
    </source>
</reference>